<evidence type="ECO:0000256" key="7">
    <source>
        <dbReference type="ARBA" id="ARBA00023291"/>
    </source>
</evidence>
<keyword evidence="5" id="KW-0408">Iron</keyword>
<evidence type="ECO:0000313" key="9">
    <source>
        <dbReference type="EMBL" id="GAB44661.1"/>
    </source>
</evidence>
<comment type="caution">
    <text evidence="9">The sequence shown here is derived from an EMBL/GenBank/DDBJ whole genome shotgun (WGS) entry which is preliminary data.</text>
</comment>
<dbReference type="EMBL" id="BAFD01000070">
    <property type="protein sequence ID" value="GAB44661.1"/>
    <property type="molecule type" value="Genomic_DNA"/>
</dbReference>
<keyword evidence="7" id="KW-0003">3Fe-4S</keyword>
<keyword evidence="10" id="KW-1185">Reference proteome</keyword>
<accession>A0ABQ0HFL4</accession>
<evidence type="ECO:0000256" key="2">
    <source>
        <dbReference type="ARBA" id="ARBA00022448"/>
    </source>
</evidence>
<dbReference type="Gene3D" id="3.30.70.20">
    <property type="match status" value="1"/>
</dbReference>
<dbReference type="Pfam" id="PF13459">
    <property type="entry name" value="Fer4_15"/>
    <property type="match status" value="1"/>
</dbReference>
<dbReference type="PANTHER" id="PTHR36923">
    <property type="entry name" value="FERREDOXIN"/>
    <property type="match status" value="1"/>
</dbReference>
<dbReference type="Proteomes" id="UP000004881">
    <property type="component" value="Unassembled WGS sequence"/>
</dbReference>
<keyword evidence="3" id="KW-0479">Metal-binding</keyword>
<proteinExistence type="predicted"/>
<dbReference type="PANTHER" id="PTHR36923:SF3">
    <property type="entry name" value="FERREDOXIN"/>
    <property type="match status" value="1"/>
</dbReference>
<dbReference type="InterPro" id="IPR017896">
    <property type="entry name" value="4Fe4S_Fe-S-bd"/>
</dbReference>
<evidence type="ECO:0000256" key="4">
    <source>
        <dbReference type="ARBA" id="ARBA00022982"/>
    </source>
</evidence>
<evidence type="ECO:0000259" key="8">
    <source>
        <dbReference type="PROSITE" id="PS51379"/>
    </source>
</evidence>
<keyword evidence="4" id="KW-0249">Electron transport</keyword>
<evidence type="ECO:0000256" key="1">
    <source>
        <dbReference type="ARBA" id="ARBA00001927"/>
    </source>
</evidence>
<dbReference type="PROSITE" id="PS51379">
    <property type="entry name" value="4FE4S_FER_2"/>
    <property type="match status" value="1"/>
</dbReference>
<keyword evidence="6" id="KW-0411">Iron-sulfur</keyword>
<sequence length="75" mass="8103">MTMHDTAIRRITIDTGRCSGHGRCYTLAPDVFDPDDEGFPVLLAETVTGDSPHLRDVQAAVDGCPERAISMEAEA</sequence>
<evidence type="ECO:0000313" key="10">
    <source>
        <dbReference type="Proteomes" id="UP000004881"/>
    </source>
</evidence>
<comment type="cofactor">
    <cofactor evidence="1">
        <name>[3Fe-4S] cluster</name>
        <dbReference type="ChEBI" id="CHEBI:21137"/>
    </cofactor>
</comment>
<reference evidence="9 10" key="1">
    <citation type="submission" date="2012-02" db="EMBL/GenBank/DDBJ databases">
        <title>Whole genome shotgun sequence of Gordonia terrae NBRC 100016.</title>
        <authorList>
            <person name="Takarada H."/>
            <person name="Hosoyama A."/>
            <person name="Tsuchikane K."/>
            <person name="Katsumata H."/>
            <person name="Yamazaki S."/>
            <person name="Fujita N."/>
        </authorList>
    </citation>
    <scope>NUCLEOTIDE SEQUENCE [LARGE SCALE GENOMIC DNA]</scope>
    <source>
        <strain evidence="9 10">NBRC 100016</strain>
    </source>
</reference>
<feature type="domain" description="4Fe-4S ferredoxin-type" evidence="8">
    <location>
        <begin position="9"/>
        <end position="37"/>
    </location>
</feature>
<gene>
    <name evidence="9" type="ORF">GOTRE_070_00140</name>
</gene>
<evidence type="ECO:0000256" key="3">
    <source>
        <dbReference type="ARBA" id="ARBA00022723"/>
    </source>
</evidence>
<name>A0ABQ0HFL4_9ACTN</name>
<dbReference type="SUPFAM" id="SSF54862">
    <property type="entry name" value="4Fe-4S ferredoxins"/>
    <property type="match status" value="1"/>
</dbReference>
<dbReference type="InterPro" id="IPR051269">
    <property type="entry name" value="Fe-S_cluster_ET"/>
</dbReference>
<organism evidence="9 10">
    <name type="scientific">Gordonia terrae NBRC 100016</name>
    <dbReference type="NCBI Taxonomy" id="1089454"/>
    <lineage>
        <taxon>Bacteria</taxon>
        <taxon>Bacillati</taxon>
        <taxon>Actinomycetota</taxon>
        <taxon>Actinomycetes</taxon>
        <taxon>Mycobacteriales</taxon>
        <taxon>Gordoniaceae</taxon>
        <taxon>Gordonia</taxon>
    </lineage>
</organism>
<evidence type="ECO:0000256" key="6">
    <source>
        <dbReference type="ARBA" id="ARBA00023014"/>
    </source>
</evidence>
<keyword evidence="2" id="KW-0813">Transport</keyword>
<protein>
    <submittedName>
        <fullName evidence="9">3Fe-4S ferredoxin</fullName>
    </submittedName>
</protein>
<evidence type="ECO:0000256" key="5">
    <source>
        <dbReference type="ARBA" id="ARBA00023004"/>
    </source>
</evidence>